<accession>A0A382HHF8</accession>
<evidence type="ECO:0000313" key="1">
    <source>
        <dbReference type="EMBL" id="SVB86738.1"/>
    </source>
</evidence>
<gene>
    <name evidence="1" type="ORF">METZ01_LOCUS239592</name>
</gene>
<organism evidence="1">
    <name type="scientific">marine metagenome</name>
    <dbReference type="NCBI Taxonomy" id="408172"/>
    <lineage>
        <taxon>unclassified sequences</taxon>
        <taxon>metagenomes</taxon>
        <taxon>ecological metagenomes</taxon>
    </lineage>
</organism>
<protein>
    <submittedName>
        <fullName evidence="1">Uncharacterized protein</fullName>
    </submittedName>
</protein>
<reference evidence="1" key="1">
    <citation type="submission" date="2018-05" db="EMBL/GenBank/DDBJ databases">
        <authorList>
            <person name="Lanie J.A."/>
            <person name="Ng W.-L."/>
            <person name="Kazmierczak K.M."/>
            <person name="Andrzejewski T.M."/>
            <person name="Davidsen T.M."/>
            <person name="Wayne K.J."/>
            <person name="Tettelin H."/>
            <person name="Glass J.I."/>
            <person name="Rusch D."/>
            <person name="Podicherti R."/>
            <person name="Tsui H.-C.T."/>
            <person name="Winkler M.E."/>
        </authorList>
    </citation>
    <scope>NUCLEOTIDE SEQUENCE</scope>
</reference>
<proteinExistence type="predicted"/>
<dbReference type="AlphaFoldDB" id="A0A382HHF8"/>
<dbReference type="EMBL" id="UINC01061303">
    <property type="protein sequence ID" value="SVB86738.1"/>
    <property type="molecule type" value="Genomic_DNA"/>
</dbReference>
<name>A0A382HHF8_9ZZZZ</name>
<sequence>MIDKFTLTYKSNVKDLITKHKENVTIKVLET</sequence>